<reference evidence="1 2" key="1">
    <citation type="submission" date="2020-02" db="EMBL/GenBank/DDBJ databases">
        <title>Draft genome sequence of Haematococcus lacustris strain NIES-144.</title>
        <authorList>
            <person name="Morimoto D."/>
            <person name="Nakagawa S."/>
            <person name="Yoshida T."/>
            <person name="Sawayama S."/>
        </authorList>
    </citation>
    <scope>NUCLEOTIDE SEQUENCE [LARGE SCALE GENOMIC DNA]</scope>
    <source>
        <strain evidence="1 2">NIES-144</strain>
    </source>
</reference>
<sequence length="135" mass="14931">MTVRLPSVLRALQEEFLLGGQATDLHLTAFLAAVLKFKGQHPKIRVFARLLGVGEEPVPRRAADFYLALLNRIHSRAGPLVAEAAEGYSQVKCRIVSKAARELLRGSFANINDDAANLSDTLRHMAMNDEEKHID</sequence>
<proteinExistence type="predicted"/>
<evidence type="ECO:0000313" key="1">
    <source>
        <dbReference type="EMBL" id="GFH31845.1"/>
    </source>
</evidence>
<comment type="caution">
    <text evidence="1">The sequence shown here is derived from an EMBL/GenBank/DDBJ whole genome shotgun (WGS) entry which is preliminary data.</text>
</comment>
<protein>
    <submittedName>
        <fullName evidence="1">Uncharacterized protein</fullName>
    </submittedName>
</protein>
<organism evidence="1 2">
    <name type="scientific">Haematococcus lacustris</name>
    <name type="common">Green alga</name>
    <name type="synonym">Haematococcus pluvialis</name>
    <dbReference type="NCBI Taxonomy" id="44745"/>
    <lineage>
        <taxon>Eukaryota</taxon>
        <taxon>Viridiplantae</taxon>
        <taxon>Chlorophyta</taxon>
        <taxon>core chlorophytes</taxon>
        <taxon>Chlorophyceae</taxon>
        <taxon>CS clade</taxon>
        <taxon>Chlamydomonadales</taxon>
        <taxon>Haematococcaceae</taxon>
        <taxon>Haematococcus</taxon>
    </lineage>
</organism>
<gene>
    <name evidence="1" type="ORF">HaLaN_30964</name>
</gene>
<accession>A0A6A0AGX1</accession>
<feature type="non-terminal residue" evidence="1">
    <location>
        <position position="1"/>
    </location>
</feature>
<dbReference type="Proteomes" id="UP000485058">
    <property type="component" value="Unassembled WGS sequence"/>
</dbReference>
<evidence type="ECO:0000313" key="2">
    <source>
        <dbReference type="Proteomes" id="UP000485058"/>
    </source>
</evidence>
<name>A0A6A0AGX1_HAELA</name>
<dbReference type="AlphaFoldDB" id="A0A6A0AGX1"/>
<feature type="non-terminal residue" evidence="1">
    <location>
        <position position="135"/>
    </location>
</feature>
<keyword evidence="2" id="KW-1185">Reference proteome</keyword>
<dbReference type="EMBL" id="BLLF01005996">
    <property type="protein sequence ID" value="GFH31845.1"/>
    <property type="molecule type" value="Genomic_DNA"/>
</dbReference>